<feature type="compositionally biased region" description="Polar residues" evidence="1">
    <location>
        <begin position="207"/>
        <end position="224"/>
    </location>
</feature>
<protein>
    <submittedName>
        <fullName evidence="2">Uncharacterized protein</fullName>
    </submittedName>
</protein>
<feature type="compositionally biased region" description="Basic and acidic residues" evidence="1">
    <location>
        <begin position="195"/>
        <end position="204"/>
    </location>
</feature>
<proteinExistence type="predicted"/>
<sequence length="240" mass="26869">MTKRSFSSTVAELNKAQTEAVKMMGFASFLRVDLKQISRKFSKWLAKDCNPYAVSFRLPYGQKFLVIAFDVYLTLGVPIGGTQTIEINKSSINEEYKDVTLRNHYYNKSILKYIGDVNQIASLDWCLFILDKLIISVMHYKEKGCRRGGFQWCTILLDEDDDGGSSCGPTLTLGQLESEARMPASMSMADSSIGVDREEHREVGTEPDNQSLVPASTSVPNPNTTREKDNDDEDDDDGAH</sequence>
<feature type="compositionally biased region" description="Acidic residues" evidence="1">
    <location>
        <begin position="230"/>
        <end position="240"/>
    </location>
</feature>
<reference evidence="2" key="1">
    <citation type="submission" date="2022-04" db="EMBL/GenBank/DDBJ databases">
        <title>Carnegiea gigantea Genome sequencing and assembly v2.</title>
        <authorList>
            <person name="Copetti D."/>
            <person name="Sanderson M.J."/>
            <person name="Burquez A."/>
            <person name="Wojciechowski M.F."/>
        </authorList>
    </citation>
    <scope>NUCLEOTIDE SEQUENCE</scope>
    <source>
        <strain evidence="2">SGP5-SGP5p</strain>
        <tissue evidence="2">Aerial part</tissue>
    </source>
</reference>
<keyword evidence="3" id="KW-1185">Reference proteome</keyword>
<dbReference type="OrthoDB" id="679318at2759"/>
<name>A0A9Q1Q8Z6_9CARY</name>
<evidence type="ECO:0000313" key="2">
    <source>
        <dbReference type="EMBL" id="KAJ8433393.1"/>
    </source>
</evidence>
<accession>A0A9Q1Q8Z6</accession>
<dbReference type="Proteomes" id="UP001153076">
    <property type="component" value="Unassembled WGS sequence"/>
</dbReference>
<dbReference type="EMBL" id="JAKOGI010000545">
    <property type="protein sequence ID" value="KAJ8433393.1"/>
    <property type="molecule type" value="Genomic_DNA"/>
</dbReference>
<organism evidence="2 3">
    <name type="scientific">Carnegiea gigantea</name>
    <dbReference type="NCBI Taxonomy" id="171969"/>
    <lineage>
        <taxon>Eukaryota</taxon>
        <taxon>Viridiplantae</taxon>
        <taxon>Streptophyta</taxon>
        <taxon>Embryophyta</taxon>
        <taxon>Tracheophyta</taxon>
        <taxon>Spermatophyta</taxon>
        <taxon>Magnoliopsida</taxon>
        <taxon>eudicotyledons</taxon>
        <taxon>Gunneridae</taxon>
        <taxon>Pentapetalae</taxon>
        <taxon>Caryophyllales</taxon>
        <taxon>Cactineae</taxon>
        <taxon>Cactaceae</taxon>
        <taxon>Cactoideae</taxon>
        <taxon>Echinocereeae</taxon>
        <taxon>Carnegiea</taxon>
    </lineage>
</organism>
<evidence type="ECO:0000256" key="1">
    <source>
        <dbReference type="SAM" id="MobiDB-lite"/>
    </source>
</evidence>
<gene>
    <name evidence="2" type="ORF">Cgig2_019183</name>
</gene>
<comment type="caution">
    <text evidence="2">The sequence shown here is derived from an EMBL/GenBank/DDBJ whole genome shotgun (WGS) entry which is preliminary data.</text>
</comment>
<feature type="region of interest" description="Disordered" evidence="1">
    <location>
        <begin position="178"/>
        <end position="240"/>
    </location>
</feature>
<dbReference type="PANTHER" id="PTHR34835">
    <property type="entry name" value="OS07G0283600 PROTEIN-RELATED"/>
    <property type="match status" value="1"/>
</dbReference>
<dbReference type="AlphaFoldDB" id="A0A9Q1Q8Z6"/>
<evidence type="ECO:0000313" key="3">
    <source>
        <dbReference type="Proteomes" id="UP001153076"/>
    </source>
</evidence>